<dbReference type="OrthoDB" id="1275199at2"/>
<protein>
    <submittedName>
        <fullName evidence="2">Uncharacterized protein</fullName>
    </submittedName>
</protein>
<feature type="compositionally biased region" description="Basic and acidic residues" evidence="1">
    <location>
        <begin position="29"/>
        <end position="40"/>
    </location>
</feature>
<feature type="region of interest" description="Disordered" evidence="1">
    <location>
        <begin position="25"/>
        <end position="100"/>
    </location>
</feature>
<accession>A0A1H1G3Z1</accession>
<dbReference type="STRING" id="311333.SAMN05421664_3434"/>
<dbReference type="Proteomes" id="UP000199627">
    <property type="component" value="Unassembled WGS sequence"/>
</dbReference>
<feature type="compositionally biased region" description="Basic and acidic residues" evidence="1">
    <location>
        <begin position="52"/>
        <end position="66"/>
    </location>
</feature>
<evidence type="ECO:0000256" key="1">
    <source>
        <dbReference type="SAM" id="MobiDB-lite"/>
    </source>
</evidence>
<keyword evidence="3" id="KW-1185">Reference proteome</keyword>
<name>A0A1H1G3Z1_9FLAO</name>
<organism evidence="2 3">
    <name type="scientific">Chryseobacterium soldanellicola</name>
    <dbReference type="NCBI Taxonomy" id="311333"/>
    <lineage>
        <taxon>Bacteria</taxon>
        <taxon>Pseudomonadati</taxon>
        <taxon>Bacteroidota</taxon>
        <taxon>Flavobacteriia</taxon>
        <taxon>Flavobacteriales</taxon>
        <taxon>Weeksellaceae</taxon>
        <taxon>Chryseobacterium group</taxon>
        <taxon>Chryseobacterium</taxon>
    </lineage>
</organism>
<evidence type="ECO:0000313" key="2">
    <source>
        <dbReference type="EMBL" id="SDR07911.1"/>
    </source>
</evidence>
<gene>
    <name evidence="2" type="ORF">SAMN05421664_3434</name>
</gene>
<dbReference type="AlphaFoldDB" id="A0A1H1G3Z1"/>
<reference evidence="3" key="1">
    <citation type="submission" date="2016-10" db="EMBL/GenBank/DDBJ databases">
        <authorList>
            <person name="Varghese N."/>
            <person name="Submissions S."/>
        </authorList>
    </citation>
    <scope>NUCLEOTIDE SEQUENCE [LARGE SCALE GENOMIC DNA]</scope>
    <source>
        <strain evidence="3">DSM 17072</strain>
    </source>
</reference>
<sequence length="100" mass="10776">MKKLIICLAVATVAVSCKKIQAGGNKNTLKLEEGVERYSDDEQTSGEQDNLSEYRGDAHDGHETPAKTDTAGAVKQKQEDKAHTEATPIPEGSQTPKAEH</sequence>
<dbReference type="PROSITE" id="PS51257">
    <property type="entry name" value="PROKAR_LIPOPROTEIN"/>
    <property type="match status" value="1"/>
</dbReference>
<proteinExistence type="predicted"/>
<dbReference type="EMBL" id="FNKL01000004">
    <property type="protein sequence ID" value="SDR07911.1"/>
    <property type="molecule type" value="Genomic_DNA"/>
</dbReference>
<evidence type="ECO:0000313" key="3">
    <source>
        <dbReference type="Proteomes" id="UP000199627"/>
    </source>
</evidence>
<dbReference type="RefSeq" id="WP_089756925.1">
    <property type="nucleotide sequence ID" value="NZ_FNKL01000004.1"/>
</dbReference>